<accession>A0AA86IPL9</accession>
<dbReference type="AlphaFoldDB" id="A0AA86IPL9"/>
<keyword evidence="2" id="KW-1003">Cell membrane</keyword>
<protein>
    <submittedName>
        <fullName evidence="8">Threonine transporter RhtB</fullName>
    </submittedName>
</protein>
<comment type="subcellular location">
    <subcellularLocation>
        <location evidence="1">Cell membrane</location>
        <topology evidence="1">Multi-pass membrane protein</topology>
    </subcellularLocation>
</comment>
<dbReference type="Proteomes" id="UP000682928">
    <property type="component" value="Chromosome"/>
</dbReference>
<feature type="transmembrane region" description="Helical" evidence="7">
    <location>
        <begin position="161"/>
        <end position="183"/>
    </location>
</feature>
<evidence type="ECO:0000256" key="7">
    <source>
        <dbReference type="SAM" id="Phobius"/>
    </source>
</evidence>
<name>A0AA86IPL9_9ENTR</name>
<feature type="transmembrane region" description="Helical" evidence="7">
    <location>
        <begin position="135"/>
        <end position="154"/>
    </location>
</feature>
<evidence type="ECO:0000256" key="5">
    <source>
        <dbReference type="ARBA" id="ARBA00022989"/>
    </source>
</evidence>
<evidence type="ECO:0000256" key="1">
    <source>
        <dbReference type="ARBA" id="ARBA00004651"/>
    </source>
</evidence>
<keyword evidence="4" id="KW-0813">Transport</keyword>
<keyword evidence="3 7" id="KW-0812">Transmembrane</keyword>
<evidence type="ECO:0000256" key="4">
    <source>
        <dbReference type="ARBA" id="ARBA00022970"/>
    </source>
</evidence>
<evidence type="ECO:0000256" key="3">
    <source>
        <dbReference type="ARBA" id="ARBA00022692"/>
    </source>
</evidence>
<dbReference type="PANTHER" id="PTHR30086">
    <property type="entry name" value="ARGININE EXPORTER PROTEIN ARGO"/>
    <property type="match status" value="1"/>
</dbReference>
<feature type="transmembrane region" description="Helical" evidence="7">
    <location>
        <begin position="38"/>
        <end position="63"/>
    </location>
</feature>
<evidence type="ECO:0000256" key="2">
    <source>
        <dbReference type="ARBA" id="ARBA00022475"/>
    </source>
</evidence>
<dbReference type="GO" id="GO:0005886">
    <property type="term" value="C:plasma membrane"/>
    <property type="evidence" value="ECO:0007669"/>
    <property type="project" value="UniProtKB-SubCell"/>
</dbReference>
<dbReference type="PANTHER" id="PTHR30086:SF20">
    <property type="entry name" value="ARGININE EXPORTER PROTEIN ARGO-RELATED"/>
    <property type="match status" value="1"/>
</dbReference>
<dbReference type="EMBL" id="AP024590">
    <property type="protein sequence ID" value="BCU55205.1"/>
    <property type="molecule type" value="Genomic_DNA"/>
</dbReference>
<keyword evidence="5 7" id="KW-1133">Transmembrane helix</keyword>
<keyword evidence="4" id="KW-0029">Amino-acid transport</keyword>
<feature type="transmembrane region" description="Helical" evidence="7">
    <location>
        <begin position="195"/>
        <end position="214"/>
    </location>
</feature>
<organism evidence="8 9">
    <name type="scientific">Enterobacter kobei</name>
    <dbReference type="NCBI Taxonomy" id="208224"/>
    <lineage>
        <taxon>Bacteria</taxon>
        <taxon>Pseudomonadati</taxon>
        <taxon>Pseudomonadota</taxon>
        <taxon>Gammaproteobacteria</taxon>
        <taxon>Enterobacterales</taxon>
        <taxon>Enterobacteriaceae</taxon>
        <taxon>Enterobacter</taxon>
        <taxon>Enterobacter cloacae complex</taxon>
    </lineage>
</organism>
<dbReference type="InterPro" id="IPR001123">
    <property type="entry name" value="LeuE-type"/>
</dbReference>
<sequence>MMQQFLLVAAAHFLALLSPGPDFFLVARTSVKAGWRHAAFVCLGIAFANGVFIVAAFSGITLFRPGSASFIAIQLAGCAYLLYVGQLFIRFAGTSSIAEHNVTTTVALRETAGLKDRWREFGMGFMSGILNPKNALFYVSLATLIGGAGTAAGLKVVYGVWMFSVVLIWDMLVAIFIGNRAVLRAFSNVLPALERISGVILIGLALSVIAVNVLQLSR</sequence>
<gene>
    <name evidence="8" type="ORF">ENKO_17990</name>
</gene>
<dbReference type="Pfam" id="PF01810">
    <property type="entry name" value="LysE"/>
    <property type="match status" value="1"/>
</dbReference>
<reference evidence="8" key="1">
    <citation type="submission" date="2021-04" db="EMBL/GenBank/DDBJ databases">
        <title>Difference and commonality of drug resistance evolution in various bacteria. and drug sensitivity profiles.</title>
        <authorList>
            <person name="Maeda T."/>
            <person name="Shibai A."/>
            <person name="Kawada K."/>
            <person name="Kotani H."/>
            <person name="Tarusawa Y."/>
            <person name="Tanabe K."/>
            <person name="Furusawa C."/>
        </authorList>
    </citation>
    <scope>NUCLEOTIDE SEQUENCE</scope>
    <source>
        <strain evidence="8">JCM 8580</strain>
    </source>
</reference>
<proteinExistence type="predicted"/>
<evidence type="ECO:0000313" key="9">
    <source>
        <dbReference type="Proteomes" id="UP000682928"/>
    </source>
</evidence>
<dbReference type="RefSeq" id="WP_254914949.1">
    <property type="nucleotide sequence ID" value="NZ_AP024590.1"/>
</dbReference>
<dbReference type="GO" id="GO:0015171">
    <property type="term" value="F:amino acid transmembrane transporter activity"/>
    <property type="evidence" value="ECO:0007669"/>
    <property type="project" value="TreeGrafter"/>
</dbReference>
<keyword evidence="6 7" id="KW-0472">Membrane</keyword>
<evidence type="ECO:0000256" key="6">
    <source>
        <dbReference type="ARBA" id="ARBA00023136"/>
    </source>
</evidence>
<evidence type="ECO:0000313" key="8">
    <source>
        <dbReference type="EMBL" id="BCU55205.1"/>
    </source>
</evidence>
<feature type="transmembrane region" description="Helical" evidence="7">
    <location>
        <begin position="70"/>
        <end position="89"/>
    </location>
</feature>